<keyword evidence="2" id="KW-1185">Reference proteome</keyword>
<dbReference type="InterPro" id="IPR042271">
    <property type="entry name" value="Zinicin_2_N"/>
</dbReference>
<proteinExistence type="predicted"/>
<dbReference type="RefSeq" id="WP_168628632.1">
    <property type="nucleotide sequence ID" value="NZ_BONL01000009.1"/>
</dbReference>
<dbReference type="AlphaFoldDB" id="A0A7X6KSX1"/>
<dbReference type="InterPro" id="IPR022454">
    <property type="entry name" value="CHP03883_F420-assoc"/>
</dbReference>
<gene>
    <name evidence="1" type="ORF">HGA03_02635</name>
</gene>
<dbReference type="Proteomes" id="UP000581206">
    <property type="component" value="Unassembled WGS sequence"/>
</dbReference>
<dbReference type="NCBIfam" id="TIGR03624">
    <property type="entry name" value="putative hydrolase"/>
    <property type="match status" value="1"/>
</dbReference>
<dbReference type="SUPFAM" id="SSF55486">
    <property type="entry name" value="Metalloproteases ('zincins'), catalytic domain"/>
    <property type="match status" value="1"/>
</dbReference>
<organism evidence="1 2">
    <name type="scientific">Cellulomonas denverensis</name>
    <dbReference type="NCBI Taxonomy" id="264297"/>
    <lineage>
        <taxon>Bacteria</taxon>
        <taxon>Bacillati</taxon>
        <taxon>Actinomycetota</taxon>
        <taxon>Actinomycetes</taxon>
        <taxon>Micrococcales</taxon>
        <taxon>Cellulomonadaceae</taxon>
        <taxon>Cellulomonas</taxon>
    </lineage>
</organism>
<protein>
    <recommendedName>
        <fullName evidence="3">Coenzyme F420 biosynthesis-associated protein</fullName>
    </recommendedName>
</protein>
<accession>A0A7X6KSX1</accession>
<reference evidence="1 2" key="1">
    <citation type="submission" date="2020-04" db="EMBL/GenBank/DDBJ databases">
        <title>MicrobeNet Type strains.</title>
        <authorList>
            <person name="Nicholson A.C."/>
        </authorList>
    </citation>
    <scope>NUCLEOTIDE SEQUENCE [LARGE SCALE GENOMIC DNA]</scope>
    <source>
        <strain evidence="1 2">ATCC BAA-788</strain>
    </source>
</reference>
<sequence>MSAPAVDWELAARLAPRLVRPGPVAVWSDRVQLVDSLRCAARTALPHAARVTGLEQPEAPQTLVVDRAGWARANVRALGGVIGDQGRGAGTGAAMELAAGLGLLSGSVLGQVEPWGAGRPRLLLVAPNVLATERSLSVPAEDFRLWVALHEQTHVLQFAAASWLAGHLAERVAALWADQPRPTPGAVLAGARQAARSGDWTPLDLLDERQRAEVDRIGAVMALLEGHADVAMDAVGPSVIPSVRQLRRRFGRRRAAAARATGLRRVLRAVLGVDVKLAQYTDGATFVRAVRRRVGRDGLNAVWSAPELMPGPAELADPASWVRRVHG</sequence>
<comment type="caution">
    <text evidence="1">The sequence shown here is derived from an EMBL/GenBank/DDBJ whole genome shotgun (WGS) entry which is preliminary data.</text>
</comment>
<dbReference type="EMBL" id="JAAXOX010000001">
    <property type="protein sequence ID" value="NKY21558.1"/>
    <property type="molecule type" value="Genomic_DNA"/>
</dbReference>
<name>A0A7X6KSX1_9CELL</name>
<dbReference type="InterPro" id="IPR018766">
    <property type="entry name" value="Zinicin_2"/>
</dbReference>
<evidence type="ECO:0000313" key="1">
    <source>
        <dbReference type="EMBL" id="NKY21558.1"/>
    </source>
</evidence>
<dbReference type="NCBIfam" id="TIGR03883">
    <property type="entry name" value="DUF2342_F420"/>
    <property type="match status" value="1"/>
</dbReference>
<dbReference type="PANTHER" id="PTHR39420">
    <property type="match status" value="1"/>
</dbReference>
<dbReference type="Gene3D" id="1.20.150.30">
    <property type="entry name" value="Zincin-like metallopeptidase, N-terminal domain"/>
    <property type="match status" value="1"/>
</dbReference>
<evidence type="ECO:0000313" key="2">
    <source>
        <dbReference type="Proteomes" id="UP000581206"/>
    </source>
</evidence>
<evidence type="ECO:0008006" key="3">
    <source>
        <dbReference type="Google" id="ProtNLM"/>
    </source>
</evidence>
<dbReference type="Pfam" id="PF10103">
    <property type="entry name" value="Zincin_2"/>
    <property type="match status" value="1"/>
</dbReference>
<dbReference type="PANTHER" id="PTHR39420:SF1">
    <property type="entry name" value="HYDROLASE"/>
    <property type="match status" value="1"/>
</dbReference>